<sequence length="359" mass="40573">MTTSPWSLMILVATLELGRGERGQIVCSDFGCLNEFRDKPKRTDRTAMLQRRNSFLEHDMNTSERILHMPLLERAVKSLSHHLKNRQGQKKGTRRSLAGASEGVHLVVALRKLRDFRTKTKPKYITLPHPLNPLEINACLIVKERKTPVGGKGFHKRKALAEQKNITIITLRTIRQQHTISYFEKLLSRHRVFFCDKRIVQALARVLGPKYYHRFSPTPVSLLGKDWQYQCQQASSLTTMRMQRSASLTAKVGRLGMPEMAIVRNVLAACNSAVRQLFPGKRWASIKAMYLRTDESIAIPIFHRDPDVLAPIMTRFEEKKAEEGKIIGVQTERRDIGGLGGKGGKTSGLEGEGGNVVEV</sequence>
<protein>
    <recommendedName>
        <fullName evidence="4">Ribosomal protein L1</fullName>
    </recommendedName>
</protein>
<dbReference type="InterPro" id="IPR023674">
    <property type="entry name" value="Ribosomal_uL1-like"/>
</dbReference>
<dbReference type="EMBL" id="HBEM01004095">
    <property type="protein sequence ID" value="CAD8434011.1"/>
    <property type="molecule type" value="Transcribed_RNA"/>
</dbReference>
<evidence type="ECO:0000313" key="3">
    <source>
        <dbReference type="EMBL" id="CAD8434011.1"/>
    </source>
</evidence>
<evidence type="ECO:0000256" key="1">
    <source>
        <dbReference type="SAM" id="MobiDB-lite"/>
    </source>
</evidence>
<evidence type="ECO:0008006" key="4">
    <source>
        <dbReference type="Google" id="ProtNLM"/>
    </source>
</evidence>
<accession>A0A7S0CUF9</accession>
<evidence type="ECO:0000256" key="2">
    <source>
        <dbReference type="SAM" id="SignalP"/>
    </source>
</evidence>
<reference evidence="3" key="1">
    <citation type="submission" date="2021-01" db="EMBL/GenBank/DDBJ databases">
        <authorList>
            <person name="Corre E."/>
            <person name="Pelletier E."/>
            <person name="Niang G."/>
            <person name="Scheremetjew M."/>
            <person name="Finn R."/>
            <person name="Kale V."/>
            <person name="Holt S."/>
            <person name="Cochrane G."/>
            <person name="Meng A."/>
            <person name="Brown T."/>
            <person name="Cohen L."/>
        </authorList>
    </citation>
    <scope>NUCLEOTIDE SEQUENCE</scope>
    <source>
        <strain evidence="3">CCMP2058</strain>
    </source>
</reference>
<name>A0A7S0CUF9_9EUKA</name>
<feature type="signal peptide" evidence="2">
    <location>
        <begin position="1"/>
        <end position="20"/>
    </location>
</feature>
<gene>
    <name evidence="3" type="ORF">LAMO00422_LOCUS2871</name>
</gene>
<dbReference type="Pfam" id="PF00687">
    <property type="entry name" value="Ribosomal_L1"/>
    <property type="match status" value="1"/>
</dbReference>
<dbReference type="InterPro" id="IPR028364">
    <property type="entry name" value="Ribosomal_uL1/biogenesis"/>
</dbReference>
<feature type="chain" id="PRO_5030859802" description="Ribosomal protein L1" evidence="2">
    <location>
        <begin position="21"/>
        <end position="359"/>
    </location>
</feature>
<keyword evidence="2" id="KW-0732">Signal</keyword>
<organism evidence="3">
    <name type="scientific">Amorphochlora amoebiformis</name>
    <dbReference type="NCBI Taxonomy" id="1561963"/>
    <lineage>
        <taxon>Eukaryota</taxon>
        <taxon>Sar</taxon>
        <taxon>Rhizaria</taxon>
        <taxon>Cercozoa</taxon>
        <taxon>Chlorarachniophyceae</taxon>
        <taxon>Amorphochlora</taxon>
    </lineage>
</organism>
<feature type="region of interest" description="Disordered" evidence="1">
    <location>
        <begin position="337"/>
        <end position="359"/>
    </location>
</feature>
<dbReference type="SUPFAM" id="SSF56808">
    <property type="entry name" value="Ribosomal protein L1"/>
    <property type="match status" value="1"/>
</dbReference>
<dbReference type="AlphaFoldDB" id="A0A7S0CUF9"/>
<proteinExistence type="predicted"/>